<dbReference type="Proteomes" id="UP000499080">
    <property type="component" value="Unassembled WGS sequence"/>
</dbReference>
<proteinExistence type="predicted"/>
<evidence type="ECO:0000313" key="3">
    <source>
        <dbReference type="Proteomes" id="UP000499080"/>
    </source>
</evidence>
<feature type="region of interest" description="Disordered" evidence="1">
    <location>
        <begin position="58"/>
        <end position="83"/>
    </location>
</feature>
<name>A0A4Y2JA62_ARAVE</name>
<sequence>MFCGRSRSTDMVPKPTTRSYGMLDRRYVFNSFSFEKLISPIETVTAFAPPGIWCHGQLPGPPPAPDHVHGGSLVESGLESTIL</sequence>
<gene>
    <name evidence="2" type="ORF">AVEN_75406_1</name>
</gene>
<organism evidence="2 3">
    <name type="scientific">Araneus ventricosus</name>
    <name type="common">Orbweaver spider</name>
    <name type="synonym">Epeira ventricosa</name>
    <dbReference type="NCBI Taxonomy" id="182803"/>
    <lineage>
        <taxon>Eukaryota</taxon>
        <taxon>Metazoa</taxon>
        <taxon>Ecdysozoa</taxon>
        <taxon>Arthropoda</taxon>
        <taxon>Chelicerata</taxon>
        <taxon>Arachnida</taxon>
        <taxon>Araneae</taxon>
        <taxon>Araneomorphae</taxon>
        <taxon>Entelegynae</taxon>
        <taxon>Araneoidea</taxon>
        <taxon>Araneidae</taxon>
        <taxon>Araneus</taxon>
    </lineage>
</organism>
<accession>A0A4Y2JA62</accession>
<evidence type="ECO:0000256" key="1">
    <source>
        <dbReference type="SAM" id="MobiDB-lite"/>
    </source>
</evidence>
<evidence type="ECO:0000313" key="2">
    <source>
        <dbReference type="EMBL" id="GBM86132.1"/>
    </source>
</evidence>
<comment type="caution">
    <text evidence="2">The sequence shown here is derived from an EMBL/GenBank/DDBJ whole genome shotgun (WGS) entry which is preliminary data.</text>
</comment>
<reference evidence="2 3" key="1">
    <citation type="journal article" date="2019" name="Sci. Rep.">
        <title>Orb-weaving spider Araneus ventricosus genome elucidates the spidroin gene catalogue.</title>
        <authorList>
            <person name="Kono N."/>
            <person name="Nakamura H."/>
            <person name="Ohtoshi R."/>
            <person name="Moran D.A.P."/>
            <person name="Shinohara A."/>
            <person name="Yoshida Y."/>
            <person name="Fujiwara M."/>
            <person name="Mori M."/>
            <person name="Tomita M."/>
            <person name="Arakawa K."/>
        </authorList>
    </citation>
    <scope>NUCLEOTIDE SEQUENCE [LARGE SCALE GENOMIC DNA]</scope>
</reference>
<protein>
    <submittedName>
        <fullName evidence="2">Uncharacterized protein</fullName>
    </submittedName>
</protein>
<keyword evidence="3" id="KW-1185">Reference proteome</keyword>
<dbReference type="AlphaFoldDB" id="A0A4Y2JA62"/>
<dbReference type="EMBL" id="BGPR01003289">
    <property type="protein sequence ID" value="GBM86132.1"/>
    <property type="molecule type" value="Genomic_DNA"/>
</dbReference>